<dbReference type="AlphaFoldDB" id="A0A6J4VRD1"/>
<gene>
    <name evidence="2" type="ORF">AVDCRST_MAG18-3407</name>
</gene>
<protein>
    <submittedName>
        <fullName evidence="2">Diguanylate cyclase/phosphodiesterase (GGDEF &amp; EAL domains) with PAS/PAC sensor(S)</fullName>
    </submittedName>
</protein>
<evidence type="ECO:0000256" key="1">
    <source>
        <dbReference type="SAM" id="MobiDB-lite"/>
    </source>
</evidence>
<reference evidence="2" key="1">
    <citation type="submission" date="2020-02" db="EMBL/GenBank/DDBJ databases">
        <authorList>
            <person name="Meier V. D."/>
        </authorList>
    </citation>
    <scope>NUCLEOTIDE SEQUENCE</scope>
    <source>
        <strain evidence="2">AVDCRST_MAG18</strain>
    </source>
</reference>
<accession>A0A6J4VRD1</accession>
<evidence type="ECO:0000313" key="2">
    <source>
        <dbReference type="EMBL" id="CAA9582831.1"/>
    </source>
</evidence>
<feature type="region of interest" description="Disordered" evidence="1">
    <location>
        <begin position="1"/>
        <end position="21"/>
    </location>
</feature>
<organism evidence="2">
    <name type="scientific">uncultured Thermomicrobiales bacterium</name>
    <dbReference type="NCBI Taxonomy" id="1645740"/>
    <lineage>
        <taxon>Bacteria</taxon>
        <taxon>Pseudomonadati</taxon>
        <taxon>Thermomicrobiota</taxon>
        <taxon>Thermomicrobia</taxon>
        <taxon>Thermomicrobiales</taxon>
        <taxon>environmental samples</taxon>
    </lineage>
</organism>
<sequence length="72" mass="7684">CTPGRSTWPRGCRASPARHGCAPRLSTTICWRKNAFSATSSGMLRVRSASVPRIISGAAGLVAVERQSRTAR</sequence>
<feature type="non-terminal residue" evidence="2">
    <location>
        <position position="1"/>
    </location>
</feature>
<feature type="non-terminal residue" evidence="2">
    <location>
        <position position="72"/>
    </location>
</feature>
<name>A0A6J4VRD1_9BACT</name>
<proteinExistence type="predicted"/>
<dbReference type="EMBL" id="CADCWN010000253">
    <property type="protein sequence ID" value="CAA9582831.1"/>
    <property type="molecule type" value="Genomic_DNA"/>
</dbReference>